<sequence length="63" mass="6965">MESLTFAINQFEGVLPNSIGNLSTQLHLLCSDGIYQGTNYQGKFQAPLVTSLNWLNSTFVKTI</sequence>
<evidence type="ECO:0000313" key="1">
    <source>
        <dbReference type="EMBL" id="KAK7833722.1"/>
    </source>
</evidence>
<dbReference type="AlphaFoldDB" id="A0AAW0K414"/>
<proteinExistence type="predicted"/>
<keyword evidence="2" id="KW-1185">Reference proteome</keyword>
<dbReference type="Proteomes" id="UP000237347">
    <property type="component" value="Unassembled WGS sequence"/>
</dbReference>
<comment type="caution">
    <text evidence="1">The sequence shown here is derived from an EMBL/GenBank/DDBJ whole genome shotgun (WGS) entry which is preliminary data.</text>
</comment>
<gene>
    <name evidence="1" type="ORF">CFP56_025331</name>
</gene>
<dbReference type="EMBL" id="PKMF04000401">
    <property type="protein sequence ID" value="KAK7833722.1"/>
    <property type="molecule type" value="Genomic_DNA"/>
</dbReference>
<accession>A0AAW0K414</accession>
<protein>
    <recommendedName>
        <fullName evidence="3">Non-specific serine/threonine protein kinase</fullName>
    </recommendedName>
</protein>
<organism evidence="1 2">
    <name type="scientific">Quercus suber</name>
    <name type="common">Cork oak</name>
    <dbReference type="NCBI Taxonomy" id="58331"/>
    <lineage>
        <taxon>Eukaryota</taxon>
        <taxon>Viridiplantae</taxon>
        <taxon>Streptophyta</taxon>
        <taxon>Embryophyta</taxon>
        <taxon>Tracheophyta</taxon>
        <taxon>Spermatophyta</taxon>
        <taxon>Magnoliopsida</taxon>
        <taxon>eudicotyledons</taxon>
        <taxon>Gunneridae</taxon>
        <taxon>Pentapetalae</taxon>
        <taxon>rosids</taxon>
        <taxon>fabids</taxon>
        <taxon>Fagales</taxon>
        <taxon>Fagaceae</taxon>
        <taxon>Quercus</taxon>
    </lineage>
</organism>
<evidence type="ECO:0000313" key="2">
    <source>
        <dbReference type="Proteomes" id="UP000237347"/>
    </source>
</evidence>
<reference evidence="1 2" key="1">
    <citation type="journal article" date="2018" name="Sci. Data">
        <title>The draft genome sequence of cork oak.</title>
        <authorList>
            <person name="Ramos A.M."/>
            <person name="Usie A."/>
            <person name="Barbosa P."/>
            <person name="Barros P.M."/>
            <person name="Capote T."/>
            <person name="Chaves I."/>
            <person name="Simoes F."/>
            <person name="Abreu I."/>
            <person name="Carrasquinho I."/>
            <person name="Faro C."/>
            <person name="Guimaraes J.B."/>
            <person name="Mendonca D."/>
            <person name="Nobrega F."/>
            <person name="Rodrigues L."/>
            <person name="Saibo N.J.M."/>
            <person name="Varela M.C."/>
            <person name="Egas C."/>
            <person name="Matos J."/>
            <person name="Miguel C.M."/>
            <person name="Oliveira M.M."/>
            <person name="Ricardo C.P."/>
            <person name="Goncalves S."/>
        </authorList>
    </citation>
    <scope>NUCLEOTIDE SEQUENCE [LARGE SCALE GENOMIC DNA]</scope>
    <source>
        <strain evidence="2">cv. HL8</strain>
    </source>
</reference>
<name>A0AAW0K414_QUESU</name>
<evidence type="ECO:0008006" key="3">
    <source>
        <dbReference type="Google" id="ProtNLM"/>
    </source>
</evidence>